<dbReference type="SFLD" id="SFLDG01129">
    <property type="entry name" value="C1.5:_HAD__Beta-PGM__Phosphata"/>
    <property type="match status" value="1"/>
</dbReference>
<keyword evidence="4" id="KW-0479">Metal-binding</keyword>
<proteinExistence type="inferred from homology"/>
<dbReference type="Gene3D" id="1.10.150.240">
    <property type="entry name" value="Putative phosphatase, domain 2"/>
    <property type="match status" value="1"/>
</dbReference>
<dbReference type="InterPro" id="IPR023198">
    <property type="entry name" value="PGP-like_dom2"/>
</dbReference>
<dbReference type="SUPFAM" id="SSF56784">
    <property type="entry name" value="HAD-like"/>
    <property type="match status" value="1"/>
</dbReference>
<dbReference type="EC" id="5.4.2.6" evidence="9"/>
<dbReference type="InterPro" id="IPR010976">
    <property type="entry name" value="B-phosphoglucomutase_hydrolase"/>
</dbReference>
<dbReference type="PANTHER" id="PTHR46193:SF18">
    <property type="entry name" value="HEXITOL PHOSPHATASE B"/>
    <property type="match status" value="1"/>
</dbReference>
<keyword evidence="7" id="KW-0119">Carbohydrate metabolism</keyword>
<comment type="catalytic activity">
    <reaction evidence="8">
        <text>beta-D-glucose 1-phosphate = beta-D-glucose 6-phosphate</text>
        <dbReference type="Rhea" id="RHEA:20113"/>
        <dbReference type="ChEBI" id="CHEBI:57684"/>
        <dbReference type="ChEBI" id="CHEBI:58247"/>
        <dbReference type="EC" id="5.4.2.6"/>
    </reaction>
</comment>
<keyword evidence="13" id="KW-1185">Reference proteome</keyword>
<dbReference type="STRING" id="418495.SAMN05216215_1014141"/>
<name>A0A1H3EAC6_9PSEU</name>
<dbReference type="RefSeq" id="WP_093266578.1">
    <property type="nucleotide sequence ID" value="NZ_FNOK01000014.1"/>
</dbReference>
<dbReference type="Proteomes" id="UP000199529">
    <property type="component" value="Unassembled WGS sequence"/>
</dbReference>
<dbReference type="SFLD" id="SFLDS00003">
    <property type="entry name" value="Haloacid_Dehalogenase"/>
    <property type="match status" value="1"/>
</dbReference>
<sequence length="256" mass="27554">MDRPELSRATQQIRVAPERITACLFDLDGVLTSTAAQHMAAWKQTFDAFLREREGEHFSPFTERDYLEHVDGRPRADGVRQFLASRGISLPEGSRDDPPASDTIHGLGNRKNETLQEIIRQRGVTPYPGSVRYLEAVRGAGLAIGVVTSSENGASVLEAAGLSRFVQARIDGLVITEQKLRGKPAPDAFLAGARALRVAPAEAAVFEDALAGVQAGRAGGFGWVVGVDRTHHADELRAHGADVVVSDLADLLVADR</sequence>
<evidence type="ECO:0000313" key="12">
    <source>
        <dbReference type="EMBL" id="SDX74874.1"/>
    </source>
</evidence>
<dbReference type="NCBIfam" id="TIGR02009">
    <property type="entry name" value="PGMB-YQAB-SF"/>
    <property type="match status" value="1"/>
</dbReference>
<dbReference type="InterPro" id="IPR006439">
    <property type="entry name" value="HAD-SF_hydro_IA"/>
</dbReference>
<evidence type="ECO:0000256" key="10">
    <source>
        <dbReference type="ARBA" id="ARBA00044991"/>
    </source>
</evidence>
<dbReference type="Pfam" id="PF00702">
    <property type="entry name" value="Hydrolase"/>
    <property type="match status" value="1"/>
</dbReference>
<dbReference type="AlphaFoldDB" id="A0A1H3EAC6"/>
<evidence type="ECO:0000256" key="6">
    <source>
        <dbReference type="ARBA" id="ARBA00023235"/>
    </source>
</evidence>
<evidence type="ECO:0000256" key="2">
    <source>
        <dbReference type="ARBA" id="ARBA00006171"/>
    </source>
</evidence>
<evidence type="ECO:0000256" key="5">
    <source>
        <dbReference type="ARBA" id="ARBA00022842"/>
    </source>
</evidence>
<dbReference type="EMBL" id="FNOK01000014">
    <property type="protein sequence ID" value="SDX74874.1"/>
    <property type="molecule type" value="Genomic_DNA"/>
</dbReference>
<keyword evidence="3" id="KW-0597">Phosphoprotein</keyword>
<gene>
    <name evidence="12" type="ORF">SAMN05216215_1014141</name>
</gene>
<comment type="similarity">
    <text evidence="2">Belongs to the HAD-like hydrolase superfamily. CbbY/CbbZ/Gph/YieH family.</text>
</comment>
<reference evidence="13" key="1">
    <citation type="submission" date="2016-10" db="EMBL/GenBank/DDBJ databases">
        <authorList>
            <person name="Varghese N."/>
            <person name="Submissions S."/>
        </authorList>
    </citation>
    <scope>NUCLEOTIDE SEQUENCE [LARGE SCALE GENOMIC DNA]</scope>
    <source>
        <strain evidence="13">CGMCC 4.3530</strain>
    </source>
</reference>
<dbReference type="GO" id="GO:0016787">
    <property type="term" value="F:hydrolase activity"/>
    <property type="evidence" value="ECO:0007669"/>
    <property type="project" value="UniProtKB-KW"/>
</dbReference>
<evidence type="ECO:0000256" key="9">
    <source>
        <dbReference type="ARBA" id="ARBA00044968"/>
    </source>
</evidence>
<dbReference type="PANTHER" id="PTHR46193">
    <property type="entry name" value="6-PHOSPHOGLUCONATE PHOSPHATASE"/>
    <property type="match status" value="1"/>
</dbReference>
<keyword evidence="5" id="KW-0460">Magnesium</keyword>
<evidence type="ECO:0000256" key="3">
    <source>
        <dbReference type="ARBA" id="ARBA00022553"/>
    </source>
</evidence>
<keyword evidence="6" id="KW-0413">Isomerase</keyword>
<comment type="cofactor">
    <cofactor evidence="1">
        <name>Mg(2+)</name>
        <dbReference type="ChEBI" id="CHEBI:18420"/>
    </cofactor>
</comment>
<evidence type="ECO:0000256" key="8">
    <source>
        <dbReference type="ARBA" id="ARBA00044926"/>
    </source>
</evidence>
<dbReference type="GO" id="GO:0008801">
    <property type="term" value="F:beta-phosphoglucomutase activity"/>
    <property type="evidence" value="ECO:0007669"/>
    <property type="project" value="UniProtKB-EC"/>
</dbReference>
<protein>
    <recommendedName>
        <fullName evidence="10">Beta-phosphoglucomutase</fullName>
        <ecNumber evidence="9">5.4.2.6</ecNumber>
    </recommendedName>
</protein>
<organism evidence="12 13">
    <name type="scientific">Saccharopolyspora shandongensis</name>
    <dbReference type="NCBI Taxonomy" id="418495"/>
    <lineage>
        <taxon>Bacteria</taxon>
        <taxon>Bacillati</taxon>
        <taxon>Actinomycetota</taxon>
        <taxon>Actinomycetes</taxon>
        <taxon>Pseudonocardiales</taxon>
        <taxon>Pseudonocardiaceae</taxon>
        <taxon>Saccharopolyspora</taxon>
    </lineage>
</organism>
<dbReference type="InterPro" id="IPR051600">
    <property type="entry name" value="Beta-PGM-like"/>
</dbReference>
<accession>A0A1H3EAC6</accession>
<keyword evidence="12" id="KW-0378">Hydrolase</keyword>
<dbReference type="InterPro" id="IPR036412">
    <property type="entry name" value="HAD-like_sf"/>
</dbReference>
<dbReference type="OrthoDB" id="9797743at2"/>
<dbReference type="Gene3D" id="3.40.50.1000">
    <property type="entry name" value="HAD superfamily/HAD-like"/>
    <property type="match status" value="1"/>
</dbReference>
<dbReference type="GO" id="GO:0046872">
    <property type="term" value="F:metal ion binding"/>
    <property type="evidence" value="ECO:0007669"/>
    <property type="project" value="UniProtKB-KW"/>
</dbReference>
<evidence type="ECO:0000256" key="4">
    <source>
        <dbReference type="ARBA" id="ARBA00022723"/>
    </source>
</evidence>
<evidence type="ECO:0000256" key="1">
    <source>
        <dbReference type="ARBA" id="ARBA00001946"/>
    </source>
</evidence>
<dbReference type="InterPro" id="IPR023214">
    <property type="entry name" value="HAD_sf"/>
</dbReference>
<evidence type="ECO:0000313" key="13">
    <source>
        <dbReference type="Proteomes" id="UP000199529"/>
    </source>
</evidence>
<feature type="region of interest" description="Disordered" evidence="11">
    <location>
        <begin position="88"/>
        <end position="109"/>
    </location>
</feature>
<evidence type="ECO:0000256" key="11">
    <source>
        <dbReference type="SAM" id="MobiDB-lite"/>
    </source>
</evidence>
<evidence type="ECO:0000256" key="7">
    <source>
        <dbReference type="ARBA" id="ARBA00023277"/>
    </source>
</evidence>
<dbReference type="NCBIfam" id="TIGR01509">
    <property type="entry name" value="HAD-SF-IA-v3"/>
    <property type="match status" value="1"/>
</dbReference>